<dbReference type="EMBL" id="WTRC01000025">
    <property type="protein sequence ID" value="MWT20083.1"/>
    <property type="molecule type" value="Genomic_DNA"/>
</dbReference>
<evidence type="ECO:0000313" key="3">
    <source>
        <dbReference type="EMBL" id="MWT20083.1"/>
    </source>
</evidence>
<dbReference type="EMBL" id="WTQT01000031">
    <property type="protein sequence ID" value="MWR37309.1"/>
    <property type="molecule type" value="Genomic_DNA"/>
</dbReference>
<evidence type="ECO:0000313" key="8">
    <source>
        <dbReference type="Proteomes" id="UP000462410"/>
    </source>
</evidence>
<dbReference type="EMBL" id="WTQQ01000014">
    <property type="protein sequence ID" value="MWR87230.1"/>
    <property type="molecule type" value="Genomic_DNA"/>
</dbReference>
<proteinExistence type="predicted"/>
<name>A0A6N8NAW9_ECOLX</name>
<dbReference type="AlphaFoldDB" id="A0A6N8NAW9"/>
<accession>A0A6N8NAW9</accession>
<dbReference type="Proteomes" id="UP000460875">
    <property type="component" value="Unassembled WGS sequence"/>
</dbReference>
<dbReference type="Proteomes" id="UP000462410">
    <property type="component" value="Unassembled WGS sequence"/>
</dbReference>
<gene>
    <name evidence="4" type="ORF">GP944_26810</name>
    <name evidence="3" type="ORF">GP965_03925</name>
    <name evidence="1" type="ORF">GP975_04275</name>
    <name evidence="2" type="ORF">GP979_02660</name>
</gene>
<dbReference type="EMBL" id="WTRX01000220">
    <property type="protein sequence ID" value="MWU34218.1"/>
    <property type="molecule type" value="Genomic_DNA"/>
</dbReference>
<reference evidence="5 6" key="1">
    <citation type="submission" date="2019-12" db="EMBL/GenBank/DDBJ databases">
        <title>Enteriobacteria Tanzani isolates_8377-8380.</title>
        <authorList>
            <person name="Subbiah M."/>
            <person name="Call D."/>
        </authorList>
    </citation>
    <scope>NUCLEOTIDE SEQUENCE [LARGE SCALE GENOMIC DNA]</scope>
    <source>
        <strain evidence="4 6">8378wB3</strain>
        <strain evidence="3 8">8378wH8</strain>
        <strain evidence="1 7">8379wE2</strain>
        <strain evidence="2 5">8379wE6</strain>
    </source>
</reference>
<evidence type="ECO:0000313" key="7">
    <source>
        <dbReference type="Proteomes" id="UP000460875"/>
    </source>
</evidence>
<dbReference type="Proteomes" id="UP000441160">
    <property type="component" value="Unassembled WGS sequence"/>
</dbReference>
<evidence type="ECO:0000313" key="1">
    <source>
        <dbReference type="EMBL" id="MWR37309.1"/>
    </source>
</evidence>
<organism evidence="2 5">
    <name type="scientific">Escherichia coli</name>
    <dbReference type="NCBI Taxonomy" id="562"/>
    <lineage>
        <taxon>Bacteria</taxon>
        <taxon>Pseudomonadati</taxon>
        <taxon>Pseudomonadota</taxon>
        <taxon>Gammaproteobacteria</taxon>
        <taxon>Enterobacterales</taxon>
        <taxon>Enterobacteriaceae</taxon>
        <taxon>Escherichia</taxon>
    </lineage>
</organism>
<evidence type="ECO:0000313" key="2">
    <source>
        <dbReference type="EMBL" id="MWR87230.1"/>
    </source>
</evidence>
<evidence type="ECO:0000313" key="6">
    <source>
        <dbReference type="Proteomes" id="UP000441160"/>
    </source>
</evidence>
<evidence type="ECO:0000313" key="5">
    <source>
        <dbReference type="Proteomes" id="UP000436482"/>
    </source>
</evidence>
<sequence length="45" mass="5199">MSEWLAGATNTHQPPIFTAGNRHYWQRLNLFPYPPLSFAKPARTN</sequence>
<dbReference type="Proteomes" id="UP000436482">
    <property type="component" value="Unassembled WGS sequence"/>
</dbReference>
<comment type="caution">
    <text evidence="2">The sequence shown here is derived from an EMBL/GenBank/DDBJ whole genome shotgun (WGS) entry which is preliminary data.</text>
</comment>
<evidence type="ECO:0000313" key="4">
    <source>
        <dbReference type="EMBL" id="MWU34218.1"/>
    </source>
</evidence>
<protein>
    <submittedName>
        <fullName evidence="2">Uncharacterized protein</fullName>
    </submittedName>
</protein>